<reference evidence="2" key="2">
    <citation type="submission" date="2020-09" db="EMBL/GenBank/DDBJ databases">
        <authorList>
            <person name="Sun Q."/>
            <person name="Ohkuma M."/>
        </authorList>
    </citation>
    <scope>NUCLEOTIDE SEQUENCE</scope>
    <source>
        <strain evidence="2">JCM 3086</strain>
    </source>
</reference>
<accession>A0A917NTU0</accession>
<dbReference type="AlphaFoldDB" id="A0A917NTU0"/>
<comment type="caution">
    <text evidence="2">The sequence shown here is derived from an EMBL/GenBank/DDBJ whole genome shotgun (WGS) entry which is preliminary data.</text>
</comment>
<dbReference type="Proteomes" id="UP000657574">
    <property type="component" value="Unassembled WGS sequence"/>
</dbReference>
<protein>
    <recommendedName>
        <fullName evidence="4">Vegetative cell wall protein gp1</fullName>
    </recommendedName>
</protein>
<sequence>MVNGFLSTLGQKLAERWLSLLVLPGVLFLATATSARILGQAHALDYGRLTDRITLWAKSPAATTAGGQVVLIGAVLAAAAAAGLAAQSLGTLVQRTALAADWHTWPPPLDRWAGAVVTRRRARWTAAVHRYRHRLDTDARSLARTGSRPDPGPRRAAHVAMQRIATEEPDRPTWSGDRIHAAAVRLERDHHLDVAVLWPYLWLTLPEIPRAEITAAEQALTRAAALGGWALLYAPLTVWWWPAGPLAAALALTSRYRFRNTVDAYAQLLEAAVRLQATDLAAQLGMDHGVPPDPVLGDALSHYLGPRVPTPPASGGALSD</sequence>
<organism evidence="2 3">
    <name type="scientific">Streptomyces brasiliensis</name>
    <dbReference type="NCBI Taxonomy" id="1954"/>
    <lineage>
        <taxon>Bacteria</taxon>
        <taxon>Bacillati</taxon>
        <taxon>Actinomycetota</taxon>
        <taxon>Actinomycetes</taxon>
        <taxon>Kitasatosporales</taxon>
        <taxon>Streptomycetaceae</taxon>
        <taxon>Streptomyces</taxon>
    </lineage>
</organism>
<name>A0A917NTU0_9ACTN</name>
<keyword evidence="1" id="KW-1133">Transmembrane helix</keyword>
<keyword evidence="1" id="KW-0472">Membrane</keyword>
<dbReference type="EMBL" id="BMQA01000013">
    <property type="protein sequence ID" value="GGJ27917.1"/>
    <property type="molecule type" value="Genomic_DNA"/>
</dbReference>
<reference evidence="2" key="1">
    <citation type="journal article" date="2014" name="Int. J. Syst. Evol. Microbiol.">
        <title>Complete genome sequence of Corynebacterium casei LMG S-19264T (=DSM 44701T), isolated from a smear-ripened cheese.</title>
        <authorList>
            <consortium name="US DOE Joint Genome Institute (JGI-PGF)"/>
            <person name="Walter F."/>
            <person name="Albersmeier A."/>
            <person name="Kalinowski J."/>
            <person name="Ruckert C."/>
        </authorList>
    </citation>
    <scope>NUCLEOTIDE SEQUENCE</scope>
    <source>
        <strain evidence="2">JCM 3086</strain>
    </source>
</reference>
<evidence type="ECO:0000313" key="2">
    <source>
        <dbReference type="EMBL" id="GGJ27917.1"/>
    </source>
</evidence>
<keyword evidence="1" id="KW-0812">Transmembrane</keyword>
<keyword evidence="3" id="KW-1185">Reference proteome</keyword>
<feature type="transmembrane region" description="Helical" evidence="1">
    <location>
        <begin position="67"/>
        <end position="86"/>
    </location>
</feature>
<evidence type="ECO:0008006" key="4">
    <source>
        <dbReference type="Google" id="ProtNLM"/>
    </source>
</evidence>
<gene>
    <name evidence="2" type="ORF">GCM10010121_044050</name>
</gene>
<proteinExistence type="predicted"/>
<evidence type="ECO:0000256" key="1">
    <source>
        <dbReference type="SAM" id="Phobius"/>
    </source>
</evidence>
<evidence type="ECO:0000313" key="3">
    <source>
        <dbReference type="Proteomes" id="UP000657574"/>
    </source>
</evidence>